<feature type="compositionally biased region" description="Low complexity" evidence="5">
    <location>
        <begin position="96"/>
        <end position="120"/>
    </location>
</feature>
<organism evidence="6 7">
    <name type="scientific">Paractinoplanes bogorensis</name>
    <dbReference type="NCBI Taxonomy" id="1610840"/>
    <lineage>
        <taxon>Bacteria</taxon>
        <taxon>Bacillati</taxon>
        <taxon>Actinomycetota</taxon>
        <taxon>Actinomycetes</taxon>
        <taxon>Micromonosporales</taxon>
        <taxon>Micromonosporaceae</taxon>
        <taxon>Paractinoplanes</taxon>
    </lineage>
</organism>
<evidence type="ECO:0000256" key="3">
    <source>
        <dbReference type="ARBA" id="ARBA00022840"/>
    </source>
</evidence>
<dbReference type="Gene3D" id="3.30.590.20">
    <property type="match status" value="1"/>
</dbReference>
<keyword evidence="2" id="KW-0547">Nucleotide-binding</keyword>
<dbReference type="Proteomes" id="UP001519654">
    <property type="component" value="Unassembled WGS sequence"/>
</dbReference>
<keyword evidence="7" id="KW-1185">Reference proteome</keyword>
<dbReference type="PANTHER" id="PTHR34378">
    <property type="entry name" value="GLUTAMATE--CYSTEINE LIGASE, CHLOROPLASTIC"/>
    <property type="match status" value="1"/>
</dbReference>
<evidence type="ECO:0000256" key="1">
    <source>
        <dbReference type="ARBA" id="ARBA00022598"/>
    </source>
</evidence>
<evidence type="ECO:0000313" key="6">
    <source>
        <dbReference type="EMBL" id="MBU2665174.1"/>
    </source>
</evidence>
<keyword evidence="3" id="KW-0067">ATP-binding</keyword>
<protein>
    <submittedName>
        <fullName evidence="6">Glutamylcysteine synthetase</fullName>
    </submittedName>
</protein>
<evidence type="ECO:0000313" key="7">
    <source>
        <dbReference type="Proteomes" id="UP001519654"/>
    </source>
</evidence>
<dbReference type="InterPro" id="IPR035434">
    <property type="entry name" value="GCL_bact_plant"/>
</dbReference>
<proteinExistence type="predicted"/>
<comment type="caution">
    <text evidence="6">The sequence shown here is derived from an EMBL/GenBank/DDBJ whole genome shotgun (WGS) entry which is preliminary data.</text>
</comment>
<accession>A0ABS5YNZ0</accession>
<name>A0ABS5YNZ0_9ACTN</name>
<dbReference type="InterPro" id="IPR006336">
    <property type="entry name" value="GCS2"/>
</dbReference>
<dbReference type="Pfam" id="PF04107">
    <property type="entry name" value="GCS2"/>
    <property type="match status" value="1"/>
</dbReference>
<reference evidence="6 7" key="1">
    <citation type="submission" date="2021-06" db="EMBL/GenBank/DDBJ databases">
        <title>Actinoplanes lichenicola sp. nov., and Actinoplanes ovalisporus sp. nov., isolated from lichen in Thailand.</title>
        <authorList>
            <person name="Saeng-In P."/>
            <person name="Kanchanasin P."/>
            <person name="Yuki M."/>
            <person name="Kudo T."/>
            <person name="Ohkuma M."/>
            <person name="Phongsopitanun W."/>
            <person name="Tanasupawat S."/>
        </authorList>
    </citation>
    <scope>NUCLEOTIDE SEQUENCE [LARGE SCALE GENOMIC DNA]</scope>
    <source>
        <strain evidence="6 7">NBRC 110975</strain>
    </source>
</reference>
<comment type="catalytic activity">
    <reaction evidence="4">
        <text>L-cysteine + L-glutamate + ATP = gamma-L-glutamyl-L-cysteine + ADP + phosphate + H(+)</text>
        <dbReference type="Rhea" id="RHEA:13285"/>
        <dbReference type="ChEBI" id="CHEBI:15378"/>
        <dbReference type="ChEBI" id="CHEBI:29985"/>
        <dbReference type="ChEBI" id="CHEBI:30616"/>
        <dbReference type="ChEBI" id="CHEBI:35235"/>
        <dbReference type="ChEBI" id="CHEBI:43474"/>
        <dbReference type="ChEBI" id="CHEBI:58173"/>
        <dbReference type="ChEBI" id="CHEBI:456216"/>
        <dbReference type="EC" id="6.3.2.2"/>
    </reaction>
</comment>
<gene>
    <name evidence="6" type="ORF">KOI35_16855</name>
</gene>
<dbReference type="PANTHER" id="PTHR34378:SF1">
    <property type="entry name" value="GLUTAMATE--CYSTEINE LIGASE, CHLOROPLASTIC"/>
    <property type="match status" value="1"/>
</dbReference>
<evidence type="ECO:0000256" key="4">
    <source>
        <dbReference type="ARBA" id="ARBA00048819"/>
    </source>
</evidence>
<feature type="region of interest" description="Disordered" evidence="5">
    <location>
        <begin position="96"/>
        <end position="123"/>
    </location>
</feature>
<keyword evidence="1" id="KW-0436">Ligase</keyword>
<evidence type="ECO:0000256" key="5">
    <source>
        <dbReference type="SAM" id="MobiDB-lite"/>
    </source>
</evidence>
<sequence length="341" mass="36118">MLCSCGSRTDRTGARRRVTTLNEQLAALLVAEHAFAPATPGFVGATVDRPGAGRGERIPLRHGFRTEAGAVSGPPSPGLEACIARMDDDLAAAARLSENPAASRSSDDPAASRSSDDPAAGTPARGAVRVALEAGLDGGGPLGLSRRWALAHTLAPVLAAAFANTPGPTGWRSTRLARHRELPVLRAVRDPRKAWAAYVLEQPGPRDSLDALARHVDTVRPPVAARGHLEFDVADAQPGEGWRVVVAVTAVLLDDPRAAAAAEQITAPLAAEPRLWERAARDALSDPVLAAVARECFVEAYGTLARHGVSRDLRDQVAEFAERYVMRGRCPADERLRPVPR</sequence>
<dbReference type="EMBL" id="JAHKKG010000005">
    <property type="protein sequence ID" value="MBU2665174.1"/>
    <property type="molecule type" value="Genomic_DNA"/>
</dbReference>
<evidence type="ECO:0000256" key="2">
    <source>
        <dbReference type="ARBA" id="ARBA00022741"/>
    </source>
</evidence>